<organism evidence="1 2">
    <name type="scientific">Sphingorhabdus arenilitoris</name>
    <dbReference type="NCBI Taxonomy" id="1490041"/>
    <lineage>
        <taxon>Bacteria</taxon>
        <taxon>Pseudomonadati</taxon>
        <taxon>Pseudomonadota</taxon>
        <taxon>Alphaproteobacteria</taxon>
        <taxon>Sphingomonadales</taxon>
        <taxon>Sphingomonadaceae</taxon>
        <taxon>Sphingorhabdus</taxon>
    </lineage>
</organism>
<accession>A0ABV8RG89</accession>
<protein>
    <submittedName>
        <fullName evidence="1">Uncharacterized protein</fullName>
    </submittedName>
</protein>
<name>A0ABV8RG89_9SPHN</name>
<reference evidence="2" key="1">
    <citation type="journal article" date="2019" name="Int. J. Syst. Evol. Microbiol.">
        <title>The Global Catalogue of Microorganisms (GCM) 10K type strain sequencing project: providing services to taxonomists for standard genome sequencing and annotation.</title>
        <authorList>
            <consortium name="The Broad Institute Genomics Platform"/>
            <consortium name="The Broad Institute Genome Sequencing Center for Infectious Disease"/>
            <person name="Wu L."/>
            <person name="Ma J."/>
        </authorList>
    </citation>
    <scope>NUCLEOTIDE SEQUENCE [LARGE SCALE GENOMIC DNA]</scope>
    <source>
        <strain evidence="2">CECT 8531</strain>
    </source>
</reference>
<proteinExistence type="predicted"/>
<comment type="caution">
    <text evidence="1">The sequence shown here is derived from an EMBL/GenBank/DDBJ whole genome shotgun (WGS) entry which is preliminary data.</text>
</comment>
<dbReference type="Proteomes" id="UP001595887">
    <property type="component" value="Unassembled WGS sequence"/>
</dbReference>
<dbReference type="RefSeq" id="WP_381422266.1">
    <property type="nucleotide sequence ID" value="NZ_JBHSDH010000013.1"/>
</dbReference>
<dbReference type="EMBL" id="JBHSDH010000013">
    <property type="protein sequence ID" value="MFC4291967.1"/>
    <property type="molecule type" value="Genomic_DNA"/>
</dbReference>
<evidence type="ECO:0000313" key="1">
    <source>
        <dbReference type="EMBL" id="MFC4291967.1"/>
    </source>
</evidence>
<evidence type="ECO:0000313" key="2">
    <source>
        <dbReference type="Proteomes" id="UP001595887"/>
    </source>
</evidence>
<gene>
    <name evidence="1" type="ORF">ACFOWX_06015</name>
</gene>
<keyword evidence="2" id="KW-1185">Reference proteome</keyword>
<sequence>MPINAASESINAALLRAEAFLGAENMLICYRPSSGSLPLRACNNNSRKRANFEAVTQNWQKIIF</sequence>